<comment type="caution">
    <text evidence="2">The sequence shown here is derived from an EMBL/GenBank/DDBJ whole genome shotgun (WGS) entry which is preliminary data.</text>
</comment>
<dbReference type="RefSeq" id="WP_279994975.1">
    <property type="nucleotide sequence ID" value="NZ_JAOCDZ010000005.1"/>
</dbReference>
<evidence type="ECO:0000256" key="1">
    <source>
        <dbReference type="SAM" id="MobiDB-lite"/>
    </source>
</evidence>
<sequence length="102" mass="10806">MEDDPSLGEETGAQACSSAAHADASRIIFFMVRSYEPYGTDQKRHSTSVVWTDQANRGAEGFKILLEGAVGGPAIPESKAMKRAALGKSLGADLSTNGYELI</sequence>
<dbReference type="AlphaFoldDB" id="A0AA42LL84"/>
<name>A0AA42LL84_9BURK</name>
<feature type="region of interest" description="Disordered" evidence="1">
    <location>
        <begin position="1"/>
        <end position="21"/>
    </location>
</feature>
<accession>A0AA42LL84</accession>
<evidence type="ECO:0000313" key="2">
    <source>
        <dbReference type="EMBL" id="MDH0736064.1"/>
    </source>
</evidence>
<gene>
    <name evidence="2" type="ORF">N5D93_09615</name>
</gene>
<reference evidence="2" key="1">
    <citation type="submission" date="2022-09" db="EMBL/GenBank/DDBJ databases">
        <title>Intensive care unit water sources are persistently colonized with multi-drug resistant bacteria and are the site of extensive horizontal gene transfer of antibiotic resistance genes.</title>
        <authorList>
            <person name="Diorio-Toth L."/>
        </authorList>
    </citation>
    <scope>NUCLEOTIDE SEQUENCE</scope>
    <source>
        <strain evidence="2">GD03843</strain>
    </source>
</reference>
<dbReference type="Proteomes" id="UP001161094">
    <property type="component" value="Unassembled WGS sequence"/>
</dbReference>
<proteinExistence type="predicted"/>
<evidence type="ECO:0000313" key="3">
    <source>
        <dbReference type="Proteomes" id="UP001161094"/>
    </source>
</evidence>
<protein>
    <submittedName>
        <fullName evidence="2">Uncharacterized protein</fullName>
    </submittedName>
</protein>
<dbReference type="EMBL" id="JAOCDZ010000005">
    <property type="protein sequence ID" value="MDH0736064.1"/>
    <property type="molecule type" value="Genomic_DNA"/>
</dbReference>
<organism evidence="2 3">
    <name type="scientific">Achromobacter spanius</name>
    <dbReference type="NCBI Taxonomy" id="217203"/>
    <lineage>
        <taxon>Bacteria</taxon>
        <taxon>Pseudomonadati</taxon>
        <taxon>Pseudomonadota</taxon>
        <taxon>Betaproteobacteria</taxon>
        <taxon>Burkholderiales</taxon>
        <taxon>Alcaligenaceae</taxon>
        <taxon>Achromobacter</taxon>
    </lineage>
</organism>